<dbReference type="InterPro" id="IPR008480">
    <property type="entry name" value="DUF761_pln"/>
</dbReference>
<keyword evidence="2" id="KW-0812">Transmembrane</keyword>
<evidence type="ECO:0000313" key="4">
    <source>
        <dbReference type="EMBL" id="GKV15877.1"/>
    </source>
</evidence>
<feature type="domain" description="DUF4408" evidence="3">
    <location>
        <begin position="44"/>
        <end position="76"/>
    </location>
</feature>
<keyword evidence="5" id="KW-1185">Reference proteome</keyword>
<keyword evidence="2" id="KW-0472">Membrane</keyword>
<proteinExistence type="predicted"/>
<feature type="compositionally biased region" description="Basic and acidic residues" evidence="1">
    <location>
        <begin position="279"/>
        <end position="291"/>
    </location>
</feature>
<feature type="region of interest" description="Disordered" evidence="1">
    <location>
        <begin position="269"/>
        <end position="344"/>
    </location>
</feature>
<evidence type="ECO:0000259" key="3">
    <source>
        <dbReference type="Pfam" id="PF14364"/>
    </source>
</evidence>
<dbReference type="Pfam" id="PF14364">
    <property type="entry name" value="DUF4408"/>
    <property type="match status" value="1"/>
</dbReference>
<keyword evidence="2" id="KW-1133">Transmembrane helix</keyword>
<feature type="transmembrane region" description="Helical" evidence="2">
    <location>
        <begin position="12"/>
        <end position="35"/>
    </location>
</feature>
<feature type="transmembrane region" description="Helical" evidence="2">
    <location>
        <begin position="55"/>
        <end position="72"/>
    </location>
</feature>
<accession>A0AAV5JWX9</accession>
<dbReference type="AlphaFoldDB" id="A0AAV5JWX9"/>
<evidence type="ECO:0000256" key="2">
    <source>
        <dbReference type="SAM" id="Phobius"/>
    </source>
</evidence>
<comment type="caution">
    <text evidence="4">The sequence shown here is derived from an EMBL/GenBank/DDBJ whole genome shotgun (WGS) entry which is preliminary data.</text>
</comment>
<feature type="compositionally biased region" description="Basic and acidic residues" evidence="1">
    <location>
        <begin position="333"/>
        <end position="344"/>
    </location>
</feature>
<dbReference type="EMBL" id="BPVZ01000044">
    <property type="protein sequence ID" value="GKV15877.1"/>
    <property type="molecule type" value="Genomic_DNA"/>
</dbReference>
<dbReference type="Proteomes" id="UP001054252">
    <property type="component" value="Unassembled WGS sequence"/>
</dbReference>
<name>A0AAV5JWX9_9ROSI</name>
<feature type="region of interest" description="Disordered" evidence="1">
    <location>
        <begin position="225"/>
        <end position="254"/>
    </location>
</feature>
<dbReference type="PANTHER" id="PTHR33098">
    <property type="entry name" value="COTTON FIBER (DUF761)"/>
    <property type="match status" value="1"/>
</dbReference>
<sequence length="379" mass="41782">MVVGMGNLTLSLKAVLISTGVVSVAFILKLCVPLVSDFIVSDLPSLYSVMISYLRPPYLYLLINGIIISIVASSRFQHKSDVTDDNKTVRSVPAAPPAVPDRISVEAYHGDIGSEISENVYSNVVGTVAAERTIVSTAALPNSISVDTYNDGGESKISRGNAYSSIHRSGYGYEDKTVVVDPAAEAERVTMDGGDSGVKPAKASDLERMDTMDLISLLSEVEKPPVSRRFSQRKTVKATQHHEGKALGVTKPKRDDTLESTWKMITEGRHMPLTRHLKKSDTWERVQEEHNASPPPLPNQMKKSDTFSDSKTTTAGPKKNNSTLTRSSGFGKLKKEPSLSQDELNRRVEAFIKKFNEEMRLQRQESLNQYQEMISRAAH</sequence>
<dbReference type="PANTHER" id="PTHR33098:SF117">
    <property type="entry name" value="COTTON FIBER (DUF761)"/>
    <property type="match status" value="1"/>
</dbReference>
<evidence type="ECO:0000313" key="5">
    <source>
        <dbReference type="Proteomes" id="UP001054252"/>
    </source>
</evidence>
<feature type="compositionally biased region" description="Polar residues" evidence="1">
    <location>
        <begin position="319"/>
        <end position="328"/>
    </location>
</feature>
<reference evidence="4 5" key="1">
    <citation type="journal article" date="2021" name="Commun. Biol.">
        <title>The genome of Shorea leprosula (Dipterocarpaceae) highlights the ecological relevance of drought in aseasonal tropical rainforests.</title>
        <authorList>
            <person name="Ng K.K.S."/>
            <person name="Kobayashi M.J."/>
            <person name="Fawcett J.A."/>
            <person name="Hatakeyama M."/>
            <person name="Paape T."/>
            <person name="Ng C.H."/>
            <person name="Ang C.C."/>
            <person name="Tnah L.H."/>
            <person name="Lee C.T."/>
            <person name="Nishiyama T."/>
            <person name="Sese J."/>
            <person name="O'Brien M.J."/>
            <person name="Copetti D."/>
            <person name="Mohd Noor M.I."/>
            <person name="Ong R.C."/>
            <person name="Putra M."/>
            <person name="Sireger I.Z."/>
            <person name="Indrioko S."/>
            <person name="Kosugi Y."/>
            <person name="Izuno A."/>
            <person name="Isagi Y."/>
            <person name="Lee S.L."/>
            <person name="Shimizu K.K."/>
        </authorList>
    </citation>
    <scope>NUCLEOTIDE SEQUENCE [LARGE SCALE GENOMIC DNA]</scope>
    <source>
        <strain evidence="4">214</strain>
    </source>
</reference>
<protein>
    <recommendedName>
        <fullName evidence="3">DUF4408 domain-containing protein</fullName>
    </recommendedName>
</protein>
<gene>
    <name evidence="4" type="ORF">SLEP1_g26617</name>
</gene>
<evidence type="ECO:0000256" key="1">
    <source>
        <dbReference type="SAM" id="MobiDB-lite"/>
    </source>
</evidence>
<organism evidence="4 5">
    <name type="scientific">Rubroshorea leprosula</name>
    <dbReference type="NCBI Taxonomy" id="152421"/>
    <lineage>
        <taxon>Eukaryota</taxon>
        <taxon>Viridiplantae</taxon>
        <taxon>Streptophyta</taxon>
        <taxon>Embryophyta</taxon>
        <taxon>Tracheophyta</taxon>
        <taxon>Spermatophyta</taxon>
        <taxon>Magnoliopsida</taxon>
        <taxon>eudicotyledons</taxon>
        <taxon>Gunneridae</taxon>
        <taxon>Pentapetalae</taxon>
        <taxon>rosids</taxon>
        <taxon>malvids</taxon>
        <taxon>Malvales</taxon>
        <taxon>Dipterocarpaceae</taxon>
        <taxon>Rubroshorea</taxon>
    </lineage>
</organism>
<dbReference type="InterPro" id="IPR025520">
    <property type="entry name" value="DUF4408"/>
</dbReference>
<dbReference type="Pfam" id="PF05553">
    <property type="entry name" value="DUF761"/>
    <property type="match status" value="1"/>
</dbReference>